<evidence type="ECO:0000313" key="2">
    <source>
        <dbReference type="EMBL" id="KKU17582.1"/>
    </source>
</evidence>
<dbReference type="EMBL" id="LCLO01000030">
    <property type="protein sequence ID" value="KKU17582.1"/>
    <property type="molecule type" value="Genomic_DNA"/>
</dbReference>
<evidence type="ECO:0000313" key="3">
    <source>
        <dbReference type="Proteomes" id="UP000034644"/>
    </source>
</evidence>
<accession>A0A0G1NB43</accession>
<proteinExistence type="predicted"/>
<evidence type="ECO:0008006" key="4">
    <source>
        <dbReference type="Google" id="ProtNLM"/>
    </source>
</evidence>
<comment type="caution">
    <text evidence="2">The sequence shown here is derived from an EMBL/GenBank/DDBJ whole genome shotgun (WGS) entry which is preliminary data.</text>
</comment>
<dbReference type="Proteomes" id="UP000034644">
    <property type="component" value="Unassembled WGS sequence"/>
</dbReference>
<sequence>MNFNKFFQSKTFKIILYAIGGLIVFLAVFKTGMFVGFKKAKFSYKWGENYHRNFAGPRGGFFKDFSGGDFIDAHGIFGQIIEIDPSTESEQEATLIIKGRDDVEKIVLVAADVSIKSFRKTANLSDLNIDDYVVVIGEPNDDGQIEAKLIRILPPDGRAKH</sequence>
<keyword evidence="1" id="KW-1133">Transmembrane helix</keyword>
<evidence type="ECO:0000256" key="1">
    <source>
        <dbReference type="SAM" id="Phobius"/>
    </source>
</evidence>
<dbReference type="AlphaFoldDB" id="A0A0G1NB43"/>
<organism evidence="2 3">
    <name type="scientific">Candidatus Azambacteria bacterium GW2011_GWA2_45_90</name>
    <dbReference type="NCBI Taxonomy" id="1618614"/>
    <lineage>
        <taxon>Bacteria</taxon>
        <taxon>Candidatus Azamiibacteriota</taxon>
    </lineage>
</organism>
<keyword evidence="1" id="KW-0812">Transmembrane</keyword>
<name>A0A0G1NB43_9BACT</name>
<protein>
    <recommendedName>
        <fullName evidence="4">DUF5666 domain-containing protein</fullName>
    </recommendedName>
</protein>
<reference evidence="2 3" key="1">
    <citation type="journal article" date="2015" name="Nature">
        <title>rRNA introns, odd ribosomes, and small enigmatic genomes across a large radiation of phyla.</title>
        <authorList>
            <person name="Brown C.T."/>
            <person name="Hug L.A."/>
            <person name="Thomas B.C."/>
            <person name="Sharon I."/>
            <person name="Castelle C.J."/>
            <person name="Singh A."/>
            <person name="Wilkins M.J."/>
            <person name="Williams K.H."/>
            <person name="Banfield J.F."/>
        </authorList>
    </citation>
    <scope>NUCLEOTIDE SEQUENCE [LARGE SCALE GENOMIC DNA]</scope>
</reference>
<keyword evidence="1" id="KW-0472">Membrane</keyword>
<gene>
    <name evidence="2" type="ORF">UX27_C0030G0003</name>
</gene>
<feature type="transmembrane region" description="Helical" evidence="1">
    <location>
        <begin position="14"/>
        <end position="37"/>
    </location>
</feature>